<organism evidence="1 2">
    <name type="scientific">Elysia crispata</name>
    <name type="common">lettuce slug</name>
    <dbReference type="NCBI Taxonomy" id="231223"/>
    <lineage>
        <taxon>Eukaryota</taxon>
        <taxon>Metazoa</taxon>
        <taxon>Spiralia</taxon>
        <taxon>Lophotrochozoa</taxon>
        <taxon>Mollusca</taxon>
        <taxon>Gastropoda</taxon>
        <taxon>Heterobranchia</taxon>
        <taxon>Euthyneura</taxon>
        <taxon>Panpulmonata</taxon>
        <taxon>Sacoglossa</taxon>
        <taxon>Placobranchoidea</taxon>
        <taxon>Plakobranchidae</taxon>
        <taxon>Elysia</taxon>
    </lineage>
</organism>
<accession>A0AAE1CRP6</accession>
<sequence length="101" mass="11416">MFEKSAVQNCVRVVRAKRKYPADEMSNNFLDNWHADYTHTVQLNESSPTCAKIQIKRNKGHLCRSIDTPGGLVNLEPLWCCVGVSHNNTLYSNITLDPVVL</sequence>
<protein>
    <submittedName>
        <fullName evidence="1">Uncharacterized protein</fullName>
    </submittedName>
</protein>
<name>A0AAE1CRP6_9GAST</name>
<proteinExistence type="predicted"/>
<gene>
    <name evidence="1" type="ORF">RRG08_051928</name>
</gene>
<dbReference type="Proteomes" id="UP001283361">
    <property type="component" value="Unassembled WGS sequence"/>
</dbReference>
<evidence type="ECO:0000313" key="2">
    <source>
        <dbReference type="Proteomes" id="UP001283361"/>
    </source>
</evidence>
<evidence type="ECO:0000313" key="1">
    <source>
        <dbReference type="EMBL" id="KAK3729958.1"/>
    </source>
</evidence>
<dbReference type="EMBL" id="JAWDGP010007099">
    <property type="protein sequence ID" value="KAK3729958.1"/>
    <property type="molecule type" value="Genomic_DNA"/>
</dbReference>
<dbReference type="AlphaFoldDB" id="A0AAE1CRP6"/>
<reference evidence="1" key="1">
    <citation type="journal article" date="2023" name="G3 (Bethesda)">
        <title>A reference genome for the long-term kleptoplast-retaining sea slug Elysia crispata morphotype clarki.</title>
        <authorList>
            <person name="Eastman K.E."/>
            <person name="Pendleton A.L."/>
            <person name="Shaikh M.A."/>
            <person name="Suttiyut T."/>
            <person name="Ogas R."/>
            <person name="Tomko P."/>
            <person name="Gavelis G."/>
            <person name="Widhalm J.R."/>
            <person name="Wisecaver J.H."/>
        </authorList>
    </citation>
    <scope>NUCLEOTIDE SEQUENCE</scope>
    <source>
        <strain evidence="1">ECLA1</strain>
    </source>
</reference>
<comment type="caution">
    <text evidence="1">The sequence shown here is derived from an EMBL/GenBank/DDBJ whole genome shotgun (WGS) entry which is preliminary data.</text>
</comment>
<keyword evidence="2" id="KW-1185">Reference proteome</keyword>